<dbReference type="Proteomes" id="UP000307943">
    <property type="component" value="Unassembled WGS sequence"/>
</dbReference>
<evidence type="ECO:0000313" key="2">
    <source>
        <dbReference type="Proteomes" id="UP000307943"/>
    </source>
</evidence>
<reference evidence="1 2" key="1">
    <citation type="submission" date="2019-05" db="EMBL/GenBank/DDBJ databases">
        <title>We sequenced the genome of Paenibacillus hemerocallicola KCTC 33185 for further insight into its adaptation and study the phylogeny of Paenibacillus.</title>
        <authorList>
            <person name="Narsing Rao M.P."/>
        </authorList>
    </citation>
    <scope>NUCLEOTIDE SEQUENCE [LARGE SCALE GENOMIC DNA]</scope>
    <source>
        <strain evidence="1 2">KCTC 33185</strain>
    </source>
</reference>
<dbReference type="OrthoDB" id="2376915at2"/>
<sequence>MASSLFSPNFVIGRIEIGSIEGASCLNMGNNFPSNFHSSKKHNQGFGDVSGNNNHLSGTKSSLDDSDFLEWMAGDAAEMIPEPVREWFAELVRSSSQQPEIGKNE</sequence>
<keyword evidence="2" id="KW-1185">Reference proteome</keyword>
<protein>
    <submittedName>
        <fullName evidence="1">Uncharacterized protein</fullName>
    </submittedName>
</protein>
<name>A0A5C4TCE6_9BACL</name>
<dbReference type="RefSeq" id="WP_139602292.1">
    <property type="nucleotide sequence ID" value="NZ_VDCQ01000012.1"/>
</dbReference>
<gene>
    <name evidence="1" type="ORF">FE784_11235</name>
</gene>
<accession>A0A5C4TCE6</accession>
<proteinExistence type="predicted"/>
<comment type="caution">
    <text evidence="1">The sequence shown here is derived from an EMBL/GenBank/DDBJ whole genome shotgun (WGS) entry which is preliminary data.</text>
</comment>
<dbReference type="EMBL" id="VDCQ01000012">
    <property type="protein sequence ID" value="TNJ66240.1"/>
    <property type="molecule type" value="Genomic_DNA"/>
</dbReference>
<dbReference type="AlphaFoldDB" id="A0A5C4TCE6"/>
<organism evidence="1 2">
    <name type="scientific">Paenibacillus hemerocallicola</name>
    <dbReference type="NCBI Taxonomy" id="1172614"/>
    <lineage>
        <taxon>Bacteria</taxon>
        <taxon>Bacillati</taxon>
        <taxon>Bacillota</taxon>
        <taxon>Bacilli</taxon>
        <taxon>Bacillales</taxon>
        <taxon>Paenibacillaceae</taxon>
        <taxon>Paenibacillus</taxon>
    </lineage>
</organism>
<evidence type="ECO:0000313" key="1">
    <source>
        <dbReference type="EMBL" id="TNJ66240.1"/>
    </source>
</evidence>